<dbReference type="Proteomes" id="UP001439008">
    <property type="component" value="Unassembled WGS sequence"/>
</dbReference>
<keyword evidence="1" id="KW-0812">Transmembrane</keyword>
<keyword evidence="3" id="KW-1185">Reference proteome</keyword>
<organism evidence="2 3">
    <name type="scientific">Bonamia ostreae</name>
    <dbReference type="NCBI Taxonomy" id="126728"/>
    <lineage>
        <taxon>Eukaryota</taxon>
        <taxon>Sar</taxon>
        <taxon>Rhizaria</taxon>
        <taxon>Endomyxa</taxon>
        <taxon>Ascetosporea</taxon>
        <taxon>Haplosporida</taxon>
        <taxon>Bonamia</taxon>
    </lineage>
</organism>
<reference evidence="2 3" key="1">
    <citation type="journal article" date="2024" name="BMC Biol.">
        <title>Comparative genomics of Ascetosporea gives new insight into the evolutionary basis for animal parasitism in Rhizaria.</title>
        <authorList>
            <person name="Hiltunen Thoren M."/>
            <person name="Onut-Brannstrom I."/>
            <person name="Alfjorden A."/>
            <person name="Peckova H."/>
            <person name="Swords F."/>
            <person name="Hooper C."/>
            <person name="Holzer A.S."/>
            <person name="Bass D."/>
            <person name="Burki F."/>
        </authorList>
    </citation>
    <scope>NUCLEOTIDE SEQUENCE [LARGE SCALE GENOMIC DNA]</scope>
    <source>
        <strain evidence="2">20-A016</strain>
    </source>
</reference>
<sequence>MVSKRHSMCIEKSIPCLCHSENRKMALDFEKSYIIIRLNYVSGVCASCFLMMNMKHIYLISLSL</sequence>
<name>A0ABV2AUZ0_9EUKA</name>
<gene>
    <name evidence="2" type="ORF">MHBO_005049</name>
</gene>
<keyword evidence="1" id="KW-0472">Membrane</keyword>
<feature type="transmembrane region" description="Helical" evidence="1">
    <location>
        <begin position="34"/>
        <end position="52"/>
    </location>
</feature>
<accession>A0ABV2AUZ0</accession>
<keyword evidence="1" id="KW-1133">Transmembrane helix</keyword>
<proteinExistence type="predicted"/>
<evidence type="ECO:0000256" key="1">
    <source>
        <dbReference type="SAM" id="Phobius"/>
    </source>
</evidence>
<comment type="caution">
    <text evidence="2">The sequence shown here is derived from an EMBL/GenBank/DDBJ whole genome shotgun (WGS) entry which is preliminary data.</text>
</comment>
<evidence type="ECO:0000313" key="3">
    <source>
        <dbReference type="Proteomes" id="UP001439008"/>
    </source>
</evidence>
<protein>
    <submittedName>
        <fullName evidence="2">Uncharacterized protein</fullName>
    </submittedName>
</protein>
<evidence type="ECO:0000313" key="2">
    <source>
        <dbReference type="EMBL" id="MES1923472.1"/>
    </source>
</evidence>
<dbReference type="EMBL" id="JBDODL010006349">
    <property type="protein sequence ID" value="MES1923472.1"/>
    <property type="molecule type" value="Genomic_DNA"/>
</dbReference>